<protein>
    <submittedName>
        <fullName evidence="2">Phenazine biosynthesis protein PhzF family</fullName>
    </submittedName>
</protein>
<evidence type="ECO:0000313" key="2">
    <source>
        <dbReference type="EMBL" id="ACK69164.1"/>
    </source>
</evidence>
<dbReference type="GO" id="GO:0016853">
    <property type="term" value="F:isomerase activity"/>
    <property type="evidence" value="ECO:0007669"/>
    <property type="project" value="TreeGrafter"/>
</dbReference>
<accession>B7KFX1</accession>
<dbReference type="STRING" id="65393.PCC7424_0708"/>
<dbReference type="PANTHER" id="PTHR13774">
    <property type="entry name" value="PHENAZINE BIOSYNTHESIS PROTEIN"/>
    <property type="match status" value="1"/>
</dbReference>
<gene>
    <name evidence="2" type="ordered locus">PCC7424_0708</name>
</gene>
<name>B7KFX1_GLOC7</name>
<dbReference type="KEGG" id="cyc:PCC7424_0708"/>
<sequence>MNYQFYTADVFTDQIFGGNQLAVFPEAEGLTSTQMQLIAKEFNYSETVFVLPPQTPQGTRRLRIFTPGAELPFAGHPTVGTAYILATIGNISITDEITTLIFEEGVGLVPVKIRTQNGKPVYTELTAAQLPEFGDEPPSIPELAAMLSLDRNDLMDGKYSPQAVSCGVPFLFIPIHNREILARVNLNKDRWKQLLSGYWANSIYVFCFDPELDGSDVRSRMFAPALGVEEDPATGSAATALGGYLGSRDPLSEGTLHWRIEQGFEMGRPSLLQVETDKKGGNITQIRVGGASVLVSQGMMNIPI</sequence>
<dbReference type="Pfam" id="PF02567">
    <property type="entry name" value="PhzC-PhzF"/>
    <property type="match status" value="1"/>
</dbReference>
<reference evidence="3" key="1">
    <citation type="journal article" date="2011" name="MBio">
        <title>Novel metabolic attributes of the genus Cyanothece, comprising a group of unicellular nitrogen-fixing Cyanobacteria.</title>
        <authorList>
            <person name="Bandyopadhyay A."/>
            <person name="Elvitigala T."/>
            <person name="Welsh E."/>
            <person name="Stockel J."/>
            <person name="Liberton M."/>
            <person name="Min H."/>
            <person name="Sherman L.A."/>
            <person name="Pakrasi H.B."/>
        </authorList>
    </citation>
    <scope>NUCLEOTIDE SEQUENCE [LARGE SCALE GENOMIC DNA]</scope>
    <source>
        <strain evidence="3">PCC 7424</strain>
    </source>
</reference>
<organism evidence="2 3">
    <name type="scientific">Gloeothece citriformis (strain PCC 7424)</name>
    <name type="common">Cyanothece sp. (strain PCC 7424)</name>
    <dbReference type="NCBI Taxonomy" id="65393"/>
    <lineage>
        <taxon>Bacteria</taxon>
        <taxon>Bacillati</taxon>
        <taxon>Cyanobacteriota</taxon>
        <taxon>Cyanophyceae</taxon>
        <taxon>Oscillatoriophycideae</taxon>
        <taxon>Chroococcales</taxon>
        <taxon>Aphanothecaceae</taxon>
        <taxon>Gloeothece</taxon>
        <taxon>Gloeothece citriformis</taxon>
    </lineage>
</organism>
<dbReference type="RefSeq" id="WP_012598111.1">
    <property type="nucleotide sequence ID" value="NC_011729.1"/>
</dbReference>
<evidence type="ECO:0000256" key="1">
    <source>
        <dbReference type="PIRSR" id="PIRSR016184-1"/>
    </source>
</evidence>
<dbReference type="PIRSF" id="PIRSF016184">
    <property type="entry name" value="PhzC_PhzF"/>
    <property type="match status" value="1"/>
</dbReference>
<evidence type="ECO:0000313" key="3">
    <source>
        <dbReference type="Proteomes" id="UP000002384"/>
    </source>
</evidence>
<dbReference type="OrthoDB" id="9788221at2"/>
<dbReference type="GO" id="GO:0005737">
    <property type="term" value="C:cytoplasm"/>
    <property type="evidence" value="ECO:0007669"/>
    <property type="project" value="TreeGrafter"/>
</dbReference>
<dbReference type="PANTHER" id="PTHR13774:SF32">
    <property type="entry name" value="ANTISENSE-ENHANCING SEQUENCE 1"/>
    <property type="match status" value="1"/>
</dbReference>
<dbReference type="NCBIfam" id="TIGR00654">
    <property type="entry name" value="PhzF_family"/>
    <property type="match status" value="1"/>
</dbReference>
<dbReference type="EMBL" id="CP001291">
    <property type="protein sequence ID" value="ACK69164.1"/>
    <property type="molecule type" value="Genomic_DNA"/>
</dbReference>
<dbReference type="HOGENOM" id="CLU_048756_0_1_3"/>
<proteinExistence type="predicted"/>
<feature type="active site" evidence="1">
    <location>
        <position position="46"/>
    </location>
</feature>
<keyword evidence="3" id="KW-1185">Reference proteome</keyword>
<dbReference type="Proteomes" id="UP000002384">
    <property type="component" value="Chromosome"/>
</dbReference>
<dbReference type="SUPFAM" id="SSF54506">
    <property type="entry name" value="Diaminopimelate epimerase-like"/>
    <property type="match status" value="1"/>
</dbReference>
<dbReference type="InterPro" id="IPR003719">
    <property type="entry name" value="Phenazine_PhzF-like"/>
</dbReference>
<dbReference type="AlphaFoldDB" id="B7KFX1"/>
<dbReference type="eggNOG" id="COG0384">
    <property type="taxonomic scope" value="Bacteria"/>
</dbReference>
<dbReference type="Gene3D" id="3.10.310.10">
    <property type="entry name" value="Diaminopimelate Epimerase, Chain A, domain 1"/>
    <property type="match status" value="2"/>
</dbReference>